<protein>
    <submittedName>
        <fullName evidence="3">Glucose/arabinose dehydrogenase</fullName>
    </submittedName>
</protein>
<evidence type="ECO:0000313" key="4">
    <source>
        <dbReference type="Proteomes" id="UP000533598"/>
    </source>
</evidence>
<dbReference type="EMBL" id="JACHMH010000001">
    <property type="protein sequence ID" value="MBB4682174.1"/>
    <property type="molecule type" value="Genomic_DNA"/>
</dbReference>
<sequence length="373" mass="37350">MVALALLVSGCASFPEVRQADWTEQPRLQPQGGPPPGGGGGSGGGGGQQQRPNTPVPPPDGCKDFDPAVVATCLDQVAAIAVLPDGQSALAAERVSGRIFKVQPGQAPVEFARIPVDGATGGGLTGLALSPSYVEDGLVFAYITTGADNRVVRIAKGDGPKPVLTGIPRGPRNNGGALAKDRTGALLVATGNAGNGNSANDPASLAGKVLRITTSGKPAEGNPTASSAVIANGLTSPGGICSTSDHRSTWVTDRTDKQDVVYKLAMGKPLGTPAWTWPDRPGVAGCAAYTDRLSVALTAGAGMFNLALSNTGAFTGRPETTLKGVYGQLGGVDLAPDGNSWVGTLNKAGGKPVSSDDRVFVLPPQGGGGGGND</sequence>
<dbReference type="InterPro" id="IPR011042">
    <property type="entry name" value="6-blade_b-propeller_TolB-like"/>
</dbReference>
<reference evidence="3 4" key="1">
    <citation type="submission" date="2020-08" db="EMBL/GenBank/DDBJ databases">
        <title>Sequencing the genomes of 1000 actinobacteria strains.</title>
        <authorList>
            <person name="Klenk H.-P."/>
        </authorList>
    </citation>
    <scope>NUCLEOTIDE SEQUENCE [LARGE SCALE GENOMIC DNA]</scope>
    <source>
        <strain evidence="3 4">DSM 44230</strain>
    </source>
</reference>
<gene>
    <name evidence="3" type="ORF">HNR67_008292</name>
</gene>
<evidence type="ECO:0000259" key="2">
    <source>
        <dbReference type="Pfam" id="PF07995"/>
    </source>
</evidence>
<feature type="compositionally biased region" description="Gly residues" evidence="1">
    <location>
        <begin position="38"/>
        <end position="48"/>
    </location>
</feature>
<comment type="caution">
    <text evidence="3">The sequence shown here is derived from an EMBL/GenBank/DDBJ whole genome shotgun (WGS) entry which is preliminary data.</text>
</comment>
<dbReference type="RefSeq" id="WP_221490228.1">
    <property type="nucleotide sequence ID" value="NZ_BAAAUI010000037.1"/>
</dbReference>
<dbReference type="Proteomes" id="UP000533598">
    <property type="component" value="Unassembled WGS sequence"/>
</dbReference>
<feature type="region of interest" description="Disordered" evidence="1">
    <location>
        <begin position="25"/>
        <end position="63"/>
    </location>
</feature>
<feature type="domain" description="Glucose/Sorbosone dehydrogenase" evidence="2">
    <location>
        <begin position="76"/>
        <end position="273"/>
    </location>
</feature>
<dbReference type="AlphaFoldDB" id="A0A7W7CMJ9"/>
<proteinExistence type="predicted"/>
<dbReference type="InterPro" id="IPR012938">
    <property type="entry name" value="Glc/Sorbosone_DH"/>
</dbReference>
<evidence type="ECO:0000256" key="1">
    <source>
        <dbReference type="SAM" id="MobiDB-lite"/>
    </source>
</evidence>
<accession>A0A7W7CMJ9</accession>
<dbReference type="PANTHER" id="PTHR19328:SF13">
    <property type="entry name" value="HIPL1 PROTEIN"/>
    <property type="match status" value="1"/>
</dbReference>
<keyword evidence="4" id="KW-1185">Reference proteome</keyword>
<dbReference type="PANTHER" id="PTHR19328">
    <property type="entry name" value="HEDGEHOG-INTERACTING PROTEIN"/>
    <property type="match status" value="1"/>
</dbReference>
<organism evidence="3 4">
    <name type="scientific">Crossiella cryophila</name>
    <dbReference type="NCBI Taxonomy" id="43355"/>
    <lineage>
        <taxon>Bacteria</taxon>
        <taxon>Bacillati</taxon>
        <taxon>Actinomycetota</taxon>
        <taxon>Actinomycetes</taxon>
        <taxon>Pseudonocardiales</taxon>
        <taxon>Pseudonocardiaceae</taxon>
        <taxon>Crossiella</taxon>
    </lineage>
</organism>
<dbReference type="SUPFAM" id="SSF63829">
    <property type="entry name" value="Calcium-dependent phosphotriesterase"/>
    <property type="match status" value="1"/>
</dbReference>
<evidence type="ECO:0000313" key="3">
    <source>
        <dbReference type="EMBL" id="MBB4682174.1"/>
    </source>
</evidence>
<dbReference type="Gene3D" id="2.120.10.30">
    <property type="entry name" value="TolB, C-terminal domain"/>
    <property type="match status" value="1"/>
</dbReference>
<dbReference type="Pfam" id="PF07995">
    <property type="entry name" value="GSDH"/>
    <property type="match status" value="1"/>
</dbReference>
<name>A0A7W7CMJ9_9PSEU</name>
<feature type="region of interest" description="Disordered" evidence="1">
    <location>
        <begin position="348"/>
        <end position="373"/>
    </location>
</feature>